<feature type="transmembrane region" description="Helical" evidence="5">
    <location>
        <begin position="190"/>
        <end position="211"/>
    </location>
</feature>
<dbReference type="KEGG" id="rpm:RSPPHO_02619"/>
<name>H6SMW0_PARPM</name>
<protein>
    <submittedName>
        <fullName evidence="7">Permease of the major facilitator superfamily</fullName>
    </submittedName>
</protein>
<organism evidence="7 8">
    <name type="scientific">Pararhodospirillum photometricum DSM 122</name>
    <dbReference type="NCBI Taxonomy" id="1150469"/>
    <lineage>
        <taxon>Bacteria</taxon>
        <taxon>Pseudomonadati</taxon>
        <taxon>Pseudomonadota</taxon>
        <taxon>Alphaproteobacteria</taxon>
        <taxon>Rhodospirillales</taxon>
        <taxon>Rhodospirillaceae</taxon>
        <taxon>Pararhodospirillum</taxon>
    </lineage>
</organism>
<dbReference type="InterPro" id="IPR011701">
    <property type="entry name" value="MFS"/>
</dbReference>
<dbReference type="InterPro" id="IPR036259">
    <property type="entry name" value="MFS_trans_sf"/>
</dbReference>
<feature type="transmembrane region" description="Helical" evidence="5">
    <location>
        <begin position="161"/>
        <end position="184"/>
    </location>
</feature>
<feature type="transmembrane region" description="Helical" evidence="5">
    <location>
        <begin position="277"/>
        <end position="297"/>
    </location>
</feature>
<feature type="transmembrane region" description="Helical" evidence="5">
    <location>
        <begin position="102"/>
        <end position="122"/>
    </location>
</feature>
<keyword evidence="3 5" id="KW-1133">Transmembrane helix</keyword>
<dbReference type="SUPFAM" id="SSF103473">
    <property type="entry name" value="MFS general substrate transporter"/>
    <property type="match status" value="1"/>
</dbReference>
<feature type="transmembrane region" description="Helical" evidence="5">
    <location>
        <begin position="304"/>
        <end position="323"/>
    </location>
</feature>
<dbReference type="PROSITE" id="PS00217">
    <property type="entry name" value="SUGAR_TRANSPORT_2"/>
    <property type="match status" value="1"/>
</dbReference>
<dbReference type="InterPro" id="IPR020846">
    <property type="entry name" value="MFS_dom"/>
</dbReference>
<proteinExistence type="predicted"/>
<feature type="domain" description="Major facilitator superfamily (MFS) profile" evidence="6">
    <location>
        <begin position="37"/>
        <end position="419"/>
    </location>
</feature>
<dbReference type="InterPro" id="IPR005829">
    <property type="entry name" value="Sugar_transporter_CS"/>
</dbReference>
<evidence type="ECO:0000256" key="1">
    <source>
        <dbReference type="ARBA" id="ARBA00004141"/>
    </source>
</evidence>
<dbReference type="Proteomes" id="UP000033220">
    <property type="component" value="Chromosome DSM 122"/>
</dbReference>
<evidence type="ECO:0000256" key="3">
    <source>
        <dbReference type="ARBA" id="ARBA00022989"/>
    </source>
</evidence>
<dbReference type="PANTHER" id="PTHR23508:SF10">
    <property type="entry name" value="CARBOXYLIC ACID TRANSPORTER PROTEIN HOMOLOG"/>
    <property type="match status" value="1"/>
</dbReference>
<feature type="transmembrane region" description="Helical" evidence="5">
    <location>
        <begin position="37"/>
        <end position="59"/>
    </location>
</feature>
<dbReference type="AlphaFoldDB" id="H6SMW0"/>
<gene>
    <name evidence="7" type="ORF">RSPPHO_02619</name>
</gene>
<dbReference type="eggNOG" id="COG2814">
    <property type="taxonomic scope" value="Bacteria"/>
</dbReference>
<dbReference type="EMBL" id="HE663493">
    <property type="protein sequence ID" value="CCG09245.1"/>
    <property type="molecule type" value="Genomic_DNA"/>
</dbReference>
<dbReference type="PROSITE" id="PS50850">
    <property type="entry name" value="MFS"/>
    <property type="match status" value="1"/>
</dbReference>
<dbReference type="PROSITE" id="PS00216">
    <property type="entry name" value="SUGAR_TRANSPORT_1"/>
    <property type="match status" value="1"/>
</dbReference>
<evidence type="ECO:0000313" key="7">
    <source>
        <dbReference type="EMBL" id="CCG09245.1"/>
    </source>
</evidence>
<dbReference type="PATRIC" id="fig|1150469.3.peg.2979"/>
<keyword evidence="8" id="KW-1185">Reference proteome</keyword>
<evidence type="ECO:0000256" key="2">
    <source>
        <dbReference type="ARBA" id="ARBA00022692"/>
    </source>
</evidence>
<dbReference type="GO" id="GO:0046943">
    <property type="term" value="F:carboxylic acid transmembrane transporter activity"/>
    <property type="evidence" value="ECO:0007669"/>
    <property type="project" value="TreeGrafter"/>
</dbReference>
<dbReference type="Pfam" id="PF07690">
    <property type="entry name" value="MFS_1"/>
    <property type="match status" value="1"/>
</dbReference>
<comment type="subcellular location">
    <subcellularLocation>
        <location evidence="1">Membrane</location>
        <topology evidence="1">Multi-pass membrane protein</topology>
    </subcellularLocation>
</comment>
<dbReference type="Gene3D" id="1.20.1250.20">
    <property type="entry name" value="MFS general substrate transporter like domains"/>
    <property type="match status" value="2"/>
</dbReference>
<dbReference type="HOGENOM" id="CLU_001265_46_4_5"/>
<dbReference type="GO" id="GO:0005886">
    <property type="term" value="C:plasma membrane"/>
    <property type="evidence" value="ECO:0007669"/>
    <property type="project" value="TreeGrafter"/>
</dbReference>
<evidence type="ECO:0000259" key="6">
    <source>
        <dbReference type="PROSITE" id="PS50850"/>
    </source>
</evidence>
<dbReference type="PANTHER" id="PTHR23508">
    <property type="entry name" value="CARBOXYLIC ACID TRANSPORTER PROTEIN HOMOLOG"/>
    <property type="match status" value="1"/>
</dbReference>
<dbReference type="STRING" id="1150469.RSPPHO_02619"/>
<keyword evidence="4 5" id="KW-0472">Membrane</keyword>
<feature type="transmembrane region" description="Helical" evidence="5">
    <location>
        <begin position="128"/>
        <end position="149"/>
    </location>
</feature>
<keyword evidence="2 5" id="KW-0812">Transmembrane</keyword>
<feature type="transmembrane region" description="Helical" evidence="5">
    <location>
        <begin position="329"/>
        <end position="352"/>
    </location>
</feature>
<feature type="transmembrane region" description="Helical" evidence="5">
    <location>
        <begin position="364"/>
        <end position="390"/>
    </location>
</feature>
<evidence type="ECO:0000313" key="8">
    <source>
        <dbReference type="Proteomes" id="UP000033220"/>
    </source>
</evidence>
<feature type="transmembrane region" description="Helical" evidence="5">
    <location>
        <begin position="396"/>
        <end position="416"/>
    </location>
</feature>
<feature type="transmembrane region" description="Helical" evidence="5">
    <location>
        <begin position="71"/>
        <end position="90"/>
    </location>
</feature>
<evidence type="ECO:0000256" key="5">
    <source>
        <dbReference type="SAM" id="Phobius"/>
    </source>
</evidence>
<evidence type="ECO:0000256" key="4">
    <source>
        <dbReference type="ARBA" id="ARBA00023136"/>
    </source>
</evidence>
<reference evidence="7 8" key="1">
    <citation type="submission" date="2012-02" db="EMBL/GenBank/DDBJ databases">
        <title>Shotgun genome sequence of Phaeospirillum photometricum DSM 122.</title>
        <authorList>
            <person name="Duquesne K."/>
            <person name="Sturgis J."/>
        </authorList>
    </citation>
    <scope>NUCLEOTIDE SEQUENCE [LARGE SCALE GENOMIC DNA]</scope>
    <source>
        <strain evidence="8">DSM122</strain>
    </source>
</reference>
<accession>H6SMW0</accession>
<feature type="transmembrane region" description="Helical" evidence="5">
    <location>
        <begin position="232"/>
        <end position="257"/>
    </location>
</feature>
<sequence>MAIKKTATKADPGVLPPGVWEETMTRVDTTPATSGRALLLVFLAAVIEGFDLQSAGVAAPKLVPVFSLTPNQIGLFFSAATVGLIVGALAGGRIADAWGRRAGLVLSLVTFGLFSLATALAASFDQLLIMRFLTGVGLGGALPNLVNIADEAAGPARRARAVALMYAGVPLGGALAGLTVLSGLQGTSWSFIFMVGGVLPLLLAPVVYLGLPALRGTTAVRRGMGDSLKDIVAPPVLFASLALWVSFFLGLLVVYLLLNWLPQLLVAHGLTRADASWVQVVFNIGGVIGSLVGGRLLDRRHPLIPVGLGFAATAIALLMIAFLPPSLGWMLLGGGLVGGTILCVQAVLYGMAPQCYPFSSRGTGVGVAVAMGRLGSIAGPLLAGVLVAGGSSPADVMVALVPIILCAGGTTLMLIARHRREVVPA</sequence>